<keyword evidence="3" id="KW-1185">Reference proteome</keyword>
<dbReference type="PROSITE" id="PS51257">
    <property type="entry name" value="PROKAR_LIPOPROTEIN"/>
    <property type="match status" value="1"/>
</dbReference>
<accession>A0AAD9HF40</accession>
<dbReference type="AlphaFoldDB" id="A0AAD9HF40"/>
<gene>
    <name evidence="2" type="ORF">LX32DRAFT_641368</name>
</gene>
<proteinExistence type="predicted"/>
<evidence type="ECO:0000313" key="3">
    <source>
        <dbReference type="Proteomes" id="UP001232148"/>
    </source>
</evidence>
<organism evidence="2 3">
    <name type="scientific">Colletotrichum zoysiae</name>
    <dbReference type="NCBI Taxonomy" id="1216348"/>
    <lineage>
        <taxon>Eukaryota</taxon>
        <taxon>Fungi</taxon>
        <taxon>Dikarya</taxon>
        <taxon>Ascomycota</taxon>
        <taxon>Pezizomycotina</taxon>
        <taxon>Sordariomycetes</taxon>
        <taxon>Hypocreomycetidae</taxon>
        <taxon>Glomerellales</taxon>
        <taxon>Glomerellaceae</taxon>
        <taxon>Colletotrichum</taxon>
        <taxon>Colletotrichum graminicola species complex</taxon>
    </lineage>
</organism>
<name>A0AAD9HF40_9PEZI</name>
<dbReference type="EMBL" id="MU842904">
    <property type="protein sequence ID" value="KAK2026934.1"/>
    <property type="molecule type" value="Genomic_DNA"/>
</dbReference>
<evidence type="ECO:0000256" key="1">
    <source>
        <dbReference type="SAM" id="MobiDB-lite"/>
    </source>
</evidence>
<feature type="region of interest" description="Disordered" evidence="1">
    <location>
        <begin position="53"/>
        <end position="75"/>
    </location>
</feature>
<comment type="caution">
    <text evidence="2">The sequence shown here is derived from an EMBL/GenBank/DDBJ whole genome shotgun (WGS) entry which is preliminary data.</text>
</comment>
<feature type="compositionally biased region" description="Basic and acidic residues" evidence="1">
    <location>
        <begin position="53"/>
        <end position="73"/>
    </location>
</feature>
<dbReference type="Proteomes" id="UP001232148">
    <property type="component" value="Unassembled WGS sequence"/>
</dbReference>
<reference evidence="2" key="1">
    <citation type="submission" date="2021-06" db="EMBL/GenBank/DDBJ databases">
        <title>Comparative genomics, transcriptomics and evolutionary studies reveal genomic signatures of adaptation to plant cell wall in hemibiotrophic fungi.</title>
        <authorList>
            <consortium name="DOE Joint Genome Institute"/>
            <person name="Baroncelli R."/>
            <person name="Diaz J.F."/>
            <person name="Benocci T."/>
            <person name="Peng M."/>
            <person name="Battaglia E."/>
            <person name="Haridas S."/>
            <person name="Andreopoulos W."/>
            <person name="Labutti K."/>
            <person name="Pangilinan J."/>
            <person name="Floch G.L."/>
            <person name="Makela M.R."/>
            <person name="Henrissat B."/>
            <person name="Grigoriev I.V."/>
            <person name="Crouch J.A."/>
            <person name="De Vries R.P."/>
            <person name="Sukno S.A."/>
            <person name="Thon M.R."/>
        </authorList>
    </citation>
    <scope>NUCLEOTIDE SEQUENCE</scope>
    <source>
        <strain evidence="2">MAFF235873</strain>
    </source>
</reference>
<sequence length="169" mass="18821">MPRSSHFPTTILLPKLNCTGRAEPAHTFFSVVSACALDILSRVWPILGISTHDRYSPRRSPDQPKFKLSKPKDNSAIGTKEQCRRVNLVTQKGLNGNGNGLDFGNQHRNREFTAIGSLQTQNDTADKDTITGYHFLTSPPCRLSYIGHTLRRAVAINLYSPCRSIHCES</sequence>
<evidence type="ECO:0000313" key="2">
    <source>
        <dbReference type="EMBL" id="KAK2026934.1"/>
    </source>
</evidence>
<protein>
    <submittedName>
        <fullName evidence="2">Uncharacterized protein</fullName>
    </submittedName>
</protein>